<keyword evidence="2" id="KW-1185">Reference proteome</keyword>
<evidence type="ECO:0000313" key="1">
    <source>
        <dbReference type="EMBL" id="KAL0159926.1"/>
    </source>
</evidence>
<proteinExistence type="predicted"/>
<comment type="caution">
    <text evidence="1">The sequence shown here is derived from an EMBL/GenBank/DDBJ whole genome shotgun (WGS) entry which is preliminary data.</text>
</comment>
<reference evidence="1 2" key="1">
    <citation type="submission" date="2024-05" db="EMBL/GenBank/DDBJ databases">
        <title>Genome sequencing and assembly of Indian major carp, Cirrhinus mrigala (Hamilton, 1822).</title>
        <authorList>
            <person name="Mohindra V."/>
            <person name="Chowdhury L.M."/>
            <person name="Lal K."/>
            <person name="Jena J.K."/>
        </authorList>
    </citation>
    <scope>NUCLEOTIDE SEQUENCE [LARGE SCALE GENOMIC DNA]</scope>
    <source>
        <strain evidence="1">CM1030</strain>
        <tissue evidence="1">Blood</tissue>
    </source>
</reference>
<organism evidence="1 2">
    <name type="scientific">Cirrhinus mrigala</name>
    <name type="common">Mrigala</name>
    <dbReference type="NCBI Taxonomy" id="683832"/>
    <lineage>
        <taxon>Eukaryota</taxon>
        <taxon>Metazoa</taxon>
        <taxon>Chordata</taxon>
        <taxon>Craniata</taxon>
        <taxon>Vertebrata</taxon>
        <taxon>Euteleostomi</taxon>
        <taxon>Actinopterygii</taxon>
        <taxon>Neopterygii</taxon>
        <taxon>Teleostei</taxon>
        <taxon>Ostariophysi</taxon>
        <taxon>Cypriniformes</taxon>
        <taxon>Cyprinidae</taxon>
        <taxon>Labeoninae</taxon>
        <taxon>Labeonini</taxon>
        <taxon>Cirrhinus</taxon>
    </lineage>
</organism>
<dbReference type="EMBL" id="JAMKFB020000022">
    <property type="protein sequence ID" value="KAL0159926.1"/>
    <property type="molecule type" value="Genomic_DNA"/>
</dbReference>
<gene>
    <name evidence="1" type="ORF">M9458_043651</name>
</gene>
<dbReference type="AlphaFoldDB" id="A0ABD0NFD3"/>
<name>A0ABD0NFD3_CIRMR</name>
<dbReference type="Proteomes" id="UP001529510">
    <property type="component" value="Unassembled WGS sequence"/>
</dbReference>
<feature type="non-terminal residue" evidence="1">
    <location>
        <position position="69"/>
    </location>
</feature>
<protein>
    <submittedName>
        <fullName evidence="1">Uncharacterized protein</fullName>
    </submittedName>
</protein>
<sequence length="69" mass="7929">VETADPSLKPEQQAIKEMHVDPYMSFQGYRNYLHISMGSSRVVVGDTVNFHAHIKCDKPERKQLVEQLT</sequence>
<accession>A0ABD0NFD3</accession>
<feature type="non-terminal residue" evidence="1">
    <location>
        <position position="1"/>
    </location>
</feature>
<evidence type="ECO:0000313" key="2">
    <source>
        <dbReference type="Proteomes" id="UP001529510"/>
    </source>
</evidence>